<sequence length="149" mass="16439">MASMILLLRTYLYALTVSALSTVAAALISPTTAKITSMHTFFIKGSNGETSVIQKDGAEEPVCCRKKTFRIQSSDDIDKDKESKQSLWRRIAGSILPGIHQAKARFEEYEAGIYRRIEEFTSDAGQVEGACEVLLGVGEKKTEKLKTNC</sequence>
<accession>A0A098E0X4</accession>
<keyword evidence="1" id="KW-0732">Signal</keyword>
<protein>
    <submittedName>
        <fullName evidence="2">Chromosome 3, complete genome</fullName>
    </submittedName>
</protein>
<keyword evidence="4" id="KW-1185">Reference proteome</keyword>
<reference evidence="3" key="4">
    <citation type="submission" date="2017-01" db="UniProtKB">
        <authorList>
            <consortium name="EnsemblFungi"/>
        </authorList>
    </citation>
    <scope>IDENTIFICATION</scope>
    <source>
        <strain evidence="3">PH-1 / ATCC MYA-4620 / FGSC 9075 / NRRL 31084</strain>
    </source>
</reference>
<accession>I1S7J9</accession>
<dbReference type="HOGENOM" id="CLU_1749831_0_0_1"/>
<evidence type="ECO:0000313" key="4">
    <source>
        <dbReference type="Proteomes" id="UP000070720"/>
    </source>
</evidence>
<dbReference type="Proteomes" id="UP000070720">
    <property type="component" value="Chromosome 3"/>
</dbReference>
<evidence type="ECO:0000256" key="1">
    <source>
        <dbReference type="SAM" id="SignalP"/>
    </source>
</evidence>
<dbReference type="EnsemblFungi" id="CEF87766">
    <property type="protein sequence ID" value="CEF87766"/>
    <property type="gene ID" value="FGRRES_12822"/>
</dbReference>
<dbReference type="InParanoid" id="I1S7J9"/>
<dbReference type="RefSeq" id="XP_011324435.1">
    <property type="nucleotide sequence ID" value="XM_011326133.1"/>
</dbReference>
<evidence type="ECO:0000313" key="3">
    <source>
        <dbReference type="EnsemblFungi" id="CEF87766"/>
    </source>
</evidence>
<feature type="chain" id="PRO_5010124854" evidence="1">
    <location>
        <begin position="20"/>
        <end position="149"/>
    </location>
</feature>
<feature type="signal peptide" evidence="1">
    <location>
        <begin position="1"/>
        <end position="19"/>
    </location>
</feature>
<organism evidence="2 4">
    <name type="scientific">Gibberella zeae (strain ATCC MYA-4620 / CBS 123657 / FGSC 9075 / NRRL 31084 / PH-1)</name>
    <name type="common">Wheat head blight fungus</name>
    <name type="synonym">Fusarium graminearum</name>
    <dbReference type="NCBI Taxonomy" id="229533"/>
    <lineage>
        <taxon>Eukaryota</taxon>
        <taxon>Fungi</taxon>
        <taxon>Dikarya</taxon>
        <taxon>Ascomycota</taxon>
        <taxon>Pezizomycotina</taxon>
        <taxon>Sordariomycetes</taxon>
        <taxon>Hypocreomycetidae</taxon>
        <taxon>Hypocreales</taxon>
        <taxon>Nectriaceae</taxon>
        <taxon>Fusarium</taxon>
    </lineage>
</organism>
<reference evidence="2 4" key="3">
    <citation type="journal article" date="2015" name="BMC Genomics">
        <title>The completed genome sequence of the pathogenic ascomycete fungus Fusarium graminearum.</title>
        <authorList>
            <person name="King R."/>
            <person name="Urban M."/>
            <person name="Hammond-Kosack M.C."/>
            <person name="Hassani-Pak K."/>
            <person name="Hammond-Kosack K.E."/>
        </authorList>
    </citation>
    <scope>NUCLEOTIDE SEQUENCE [LARGE SCALE GENOMIC DNA]</scope>
    <source>
        <strain evidence="4">ATCC MYA-4620 / CBS 123657 / FGSC 9075 / NRRL 31084 / PH-1</strain>
        <strain evidence="2">PH-1</strain>
    </source>
</reference>
<dbReference type="VEuPathDB" id="FungiDB:FGRAMPH1_01G18877"/>
<reference evidence="3 4" key="1">
    <citation type="journal article" date="2007" name="Science">
        <title>The Fusarium graminearum genome reveals a link between localized polymorphism and pathogen specialization.</title>
        <authorList>
            <person name="Cuomo C.A."/>
            <person name="Gueldener U."/>
            <person name="Xu J.-R."/>
            <person name="Trail F."/>
            <person name="Turgeon B.G."/>
            <person name="Di Pietro A."/>
            <person name="Walton J.D."/>
            <person name="Ma L.-J."/>
            <person name="Baker S.E."/>
            <person name="Rep M."/>
            <person name="Adam G."/>
            <person name="Antoniw J."/>
            <person name="Baldwin T."/>
            <person name="Calvo S.E."/>
            <person name="Chang Y.-L."/>
            <person name="DeCaprio D."/>
            <person name="Gale L.R."/>
            <person name="Gnerre S."/>
            <person name="Goswami R.S."/>
            <person name="Hammond-Kosack K."/>
            <person name="Harris L.J."/>
            <person name="Hilburn K."/>
            <person name="Kennell J.C."/>
            <person name="Kroken S."/>
            <person name="Magnuson J.K."/>
            <person name="Mannhaupt G."/>
            <person name="Mauceli E.W."/>
            <person name="Mewes H.-W."/>
            <person name="Mitterbauer R."/>
            <person name="Muehlbauer G."/>
            <person name="Muensterkoetter M."/>
            <person name="Nelson D."/>
            <person name="O'Donnell K."/>
            <person name="Ouellet T."/>
            <person name="Qi W."/>
            <person name="Quesneville H."/>
            <person name="Roncero M.I.G."/>
            <person name="Seong K.-Y."/>
            <person name="Tetko I.V."/>
            <person name="Urban M."/>
            <person name="Waalwijk C."/>
            <person name="Ward T.J."/>
            <person name="Yao J."/>
            <person name="Birren B.W."/>
            <person name="Kistler H.C."/>
        </authorList>
    </citation>
    <scope>NUCLEOTIDE SEQUENCE [LARGE SCALE GENOMIC DNA]</scope>
    <source>
        <strain evidence="4">ATCC MYA-4620 / CBS 123657 / FGSC 9075 / NRRL 31084 / PH-1</strain>
        <strain evidence="3">PH-1 / ATCC MYA-4620 / FGSC 9075 / NRRL 31084</strain>
    </source>
</reference>
<reference evidence="3 4" key="2">
    <citation type="journal article" date="2010" name="Nature">
        <title>Comparative genomics reveals mobile pathogenicity chromosomes in Fusarium.</title>
        <authorList>
            <person name="Ma L.J."/>
            <person name="van der Does H.C."/>
            <person name="Borkovich K.A."/>
            <person name="Coleman J.J."/>
            <person name="Daboussi M.J."/>
            <person name="Di Pietro A."/>
            <person name="Dufresne M."/>
            <person name="Freitag M."/>
            <person name="Grabherr M."/>
            <person name="Henrissat B."/>
            <person name="Houterman P.M."/>
            <person name="Kang S."/>
            <person name="Shim W.B."/>
            <person name="Woloshuk C."/>
            <person name="Xie X."/>
            <person name="Xu J.R."/>
            <person name="Antoniw J."/>
            <person name="Baker S.E."/>
            <person name="Bluhm B.H."/>
            <person name="Breakspear A."/>
            <person name="Brown D.W."/>
            <person name="Butchko R.A."/>
            <person name="Chapman S."/>
            <person name="Coulson R."/>
            <person name="Coutinho P.M."/>
            <person name="Danchin E.G."/>
            <person name="Diener A."/>
            <person name="Gale L.R."/>
            <person name="Gardiner D.M."/>
            <person name="Goff S."/>
            <person name="Hammond-Kosack K.E."/>
            <person name="Hilburn K."/>
            <person name="Hua-Van A."/>
            <person name="Jonkers W."/>
            <person name="Kazan K."/>
            <person name="Kodira C.D."/>
            <person name="Koehrsen M."/>
            <person name="Kumar L."/>
            <person name="Lee Y.H."/>
            <person name="Li L."/>
            <person name="Manners J.M."/>
            <person name="Miranda-Saavedra D."/>
            <person name="Mukherjee M."/>
            <person name="Park G."/>
            <person name="Park J."/>
            <person name="Park S.Y."/>
            <person name="Proctor R.H."/>
            <person name="Regev A."/>
            <person name="Ruiz-Roldan M.C."/>
            <person name="Sain D."/>
            <person name="Sakthikumar S."/>
            <person name="Sykes S."/>
            <person name="Schwartz D.C."/>
            <person name="Turgeon B.G."/>
            <person name="Wapinski I."/>
            <person name="Yoder O."/>
            <person name="Young S."/>
            <person name="Zeng Q."/>
            <person name="Zhou S."/>
            <person name="Galagan J."/>
            <person name="Cuomo C.A."/>
            <person name="Kistler H.C."/>
            <person name="Rep M."/>
        </authorList>
    </citation>
    <scope>GENOME REANNOTATION</scope>
    <source>
        <strain evidence="4">ATCC MYA-4620 / CBS 123657 / FGSC 9075 / NRRL 31084 / PH-1</strain>
        <strain evidence="3">PH-1 / ATCC MYA-4620 / FGSC 9075 / NRRL 31084</strain>
    </source>
</reference>
<evidence type="ECO:0000313" key="2">
    <source>
        <dbReference type="EMBL" id="CEF87766.1"/>
    </source>
</evidence>
<proteinExistence type="predicted"/>
<gene>
    <name evidence="2" type="ORF">FGRAMPH1_01T18877</name>
</gene>
<dbReference type="AlphaFoldDB" id="I1S7J9"/>
<dbReference type="EMBL" id="HG970334">
    <property type="protein sequence ID" value="CEF87766.1"/>
    <property type="molecule type" value="Genomic_DNA"/>
</dbReference>
<name>I1S7J9_GIBZE</name>
<dbReference type="KEGG" id="fgr:FGSG_12822"/>